<accession>A0ACC3Z539</accession>
<name>A0ACC3Z539_COLTU</name>
<gene>
    <name evidence="1" type="ORF">CTRU02_205826</name>
</gene>
<reference evidence="1 2" key="1">
    <citation type="journal article" date="2020" name="Phytopathology">
        <title>Genome Sequence Resources of Colletotrichum truncatum, C. plurivorum, C. musicola, and C. sojae: Four Species Pathogenic to Soybean (Glycine max).</title>
        <authorList>
            <person name="Rogerio F."/>
            <person name="Boufleur T.R."/>
            <person name="Ciampi-Guillardi M."/>
            <person name="Sukno S.A."/>
            <person name="Thon M.R."/>
            <person name="Massola Junior N.S."/>
            <person name="Baroncelli R."/>
        </authorList>
    </citation>
    <scope>NUCLEOTIDE SEQUENCE [LARGE SCALE GENOMIC DNA]</scope>
    <source>
        <strain evidence="1 2">CMES1059</strain>
    </source>
</reference>
<dbReference type="Proteomes" id="UP000805649">
    <property type="component" value="Unassembled WGS sequence"/>
</dbReference>
<protein>
    <submittedName>
        <fullName evidence="1">Uncharacterized protein</fullName>
    </submittedName>
</protein>
<organism evidence="1 2">
    <name type="scientific">Colletotrichum truncatum</name>
    <name type="common">Anthracnose fungus</name>
    <name type="synonym">Colletotrichum capsici</name>
    <dbReference type="NCBI Taxonomy" id="5467"/>
    <lineage>
        <taxon>Eukaryota</taxon>
        <taxon>Fungi</taxon>
        <taxon>Dikarya</taxon>
        <taxon>Ascomycota</taxon>
        <taxon>Pezizomycotina</taxon>
        <taxon>Sordariomycetes</taxon>
        <taxon>Hypocreomycetidae</taxon>
        <taxon>Glomerellales</taxon>
        <taxon>Glomerellaceae</taxon>
        <taxon>Colletotrichum</taxon>
        <taxon>Colletotrichum truncatum species complex</taxon>
    </lineage>
</organism>
<keyword evidence="2" id="KW-1185">Reference proteome</keyword>
<proteinExistence type="predicted"/>
<sequence length="84" mass="9276">MMLAAGCACSFSRSLLHWDRARLPCRDCPYGIALWFKACLVVYARPLGPGPGKRKRLGSSYAVDRPVRARSFVLGTNRLATCSE</sequence>
<comment type="caution">
    <text evidence="1">The sequence shown here is derived from an EMBL/GenBank/DDBJ whole genome shotgun (WGS) entry which is preliminary data.</text>
</comment>
<dbReference type="EMBL" id="VUJX02000003">
    <property type="protein sequence ID" value="KAL0939216.1"/>
    <property type="molecule type" value="Genomic_DNA"/>
</dbReference>
<evidence type="ECO:0000313" key="2">
    <source>
        <dbReference type="Proteomes" id="UP000805649"/>
    </source>
</evidence>
<evidence type="ECO:0000313" key="1">
    <source>
        <dbReference type="EMBL" id="KAL0939216.1"/>
    </source>
</evidence>